<keyword evidence="3" id="KW-1185">Reference proteome</keyword>
<comment type="caution">
    <text evidence="2">The sequence shown here is derived from an EMBL/GenBank/DDBJ whole genome shotgun (WGS) entry which is preliminary data.</text>
</comment>
<sequence>MGRVNAGHVLLCCTNLIFYIHGEKRKKMKISYVYCFLYKMLVFFSCGLCTNLICISSRSLLDKSELVGYIAVIPFKSVSAAQV</sequence>
<name>A0AAN9WWJ6_PHACN</name>
<dbReference type="AlphaFoldDB" id="A0AAN9WWJ6"/>
<evidence type="ECO:0000313" key="2">
    <source>
        <dbReference type="EMBL" id="KAK7382500.1"/>
    </source>
</evidence>
<feature type="transmembrane region" description="Helical" evidence="1">
    <location>
        <begin position="34"/>
        <end position="53"/>
    </location>
</feature>
<accession>A0AAN9WWJ6</accession>
<gene>
    <name evidence="2" type="ORF">VNO80_01353</name>
</gene>
<dbReference type="EMBL" id="JAYMYR010000001">
    <property type="protein sequence ID" value="KAK7382500.1"/>
    <property type="molecule type" value="Genomic_DNA"/>
</dbReference>
<proteinExistence type="predicted"/>
<dbReference type="Proteomes" id="UP001374584">
    <property type="component" value="Unassembled WGS sequence"/>
</dbReference>
<keyword evidence="1" id="KW-0472">Membrane</keyword>
<evidence type="ECO:0000313" key="3">
    <source>
        <dbReference type="Proteomes" id="UP001374584"/>
    </source>
</evidence>
<protein>
    <submittedName>
        <fullName evidence="2">Uncharacterized protein</fullName>
    </submittedName>
</protein>
<keyword evidence="1" id="KW-1133">Transmembrane helix</keyword>
<keyword evidence="1" id="KW-0812">Transmembrane</keyword>
<organism evidence="2 3">
    <name type="scientific">Phaseolus coccineus</name>
    <name type="common">Scarlet runner bean</name>
    <name type="synonym">Phaseolus multiflorus</name>
    <dbReference type="NCBI Taxonomy" id="3886"/>
    <lineage>
        <taxon>Eukaryota</taxon>
        <taxon>Viridiplantae</taxon>
        <taxon>Streptophyta</taxon>
        <taxon>Embryophyta</taxon>
        <taxon>Tracheophyta</taxon>
        <taxon>Spermatophyta</taxon>
        <taxon>Magnoliopsida</taxon>
        <taxon>eudicotyledons</taxon>
        <taxon>Gunneridae</taxon>
        <taxon>Pentapetalae</taxon>
        <taxon>rosids</taxon>
        <taxon>fabids</taxon>
        <taxon>Fabales</taxon>
        <taxon>Fabaceae</taxon>
        <taxon>Papilionoideae</taxon>
        <taxon>50 kb inversion clade</taxon>
        <taxon>NPAAA clade</taxon>
        <taxon>indigoferoid/millettioid clade</taxon>
        <taxon>Phaseoleae</taxon>
        <taxon>Phaseolus</taxon>
    </lineage>
</organism>
<evidence type="ECO:0000256" key="1">
    <source>
        <dbReference type="SAM" id="Phobius"/>
    </source>
</evidence>
<reference evidence="2 3" key="1">
    <citation type="submission" date="2024-01" db="EMBL/GenBank/DDBJ databases">
        <title>The genomes of 5 underutilized Papilionoideae crops provide insights into root nodulation and disease resistanc.</title>
        <authorList>
            <person name="Jiang F."/>
        </authorList>
    </citation>
    <scope>NUCLEOTIDE SEQUENCE [LARGE SCALE GENOMIC DNA]</scope>
    <source>
        <strain evidence="2">JINMINGXINNONG_FW02</strain>
        <tissue evidence="2">Leaves</tissue>
    </source>
</reference>
<feature type="transmembrane region" description="Helical" evidence="1">
    <location>
        <begin position="6"/>
        <end position="22"/>
    </location>
</feature>